<dbReference type="Gene3D" id="3.40.470.10">
    <property type="entry name" value="Uracil-DNA glycosylase-like domain"/>
    <property type="match status" value="1"/>
</dbReference>
<keyword evidence="3" id="KW-0378">Hydrolase</keyword>
<accession>A0A7S1UZC4</accession>
<gene>
    <name evidence="6" type="ORF">GOCE00092_LOCUS10187</name>
</gene>
<sequence length="129" mass="14002">MADVNIDPPSHGCLEGWAKQGVLLLNSVLTVQEGKANSHKNMGWEDFTDAIIGTINEEKENVVFLLWGRPAQEKGNGVDESKHTVIRTSHPSPLGATKTASPFLGSRCFSRCNEALVAAGKEPIDWMIS</sequence>
<dbReference type="InterPro" id="IPR036895">
    <property type="entry name" value="Uracil-DNA_glycosylase-like_sf"/>
</dbReference>
<dbReference type="SUPFAM" id="SSF52141">
    <property type="entry name" value="Uracil-DNA glycosylase-like"/>
    <property type="match status" value="1"/>
</dbReference>
<dbReference type="NCBIfam" id="NF003592">
    <property type="entry name" value="PRK05254.1-5"/>
    <property type="match status" value="1"/>
</dbReference>
<dbReference type="EMBL" id="HBGK01020032">
    <property type="protein sequence ID" value="CAD9281277.1"/>
    <property type="molecule type" value="Transcribed_RNA"/>
</dbReference>
<keyword evidence="2" id="KW-0227">DNA damage</keyword>
<dbReference type="PANTHER" id="PTHR11264">
    <property type="entry name" value="URACIL-DNA GLYCOSYLASE"/>
    <property type="match status" value="1"/>
</dbReference>
<dbReference type="GO" id="GO:0005739">
    <property type="term" value="C:mitochondrion"/>
    <property type="evidence" value="ECO:0007669"/>
    <property type="project" value="TreeGrafter"/>
</dbReference>
<dbReference type="GO" id="GO:0005634">
    <property type="term" value="C:nucleus"/>
    <property type="evidence" value="ECO:0007669"/>
    <property type="project" value="TreeGrafter"/>
</dbReference>
<dbReference type="GO" id="GO:0097510">
    <property type="term" value="P:base-excision repair, AP site formation via deaminated base removal"/>
    <property type="evidence" value="ECO:0007669"/>
    <property type="project" value="TreeGrafter"/>
</dbReference>
<organism evidence="6">
    <name type="scientific">Grammatophora oceanica</name>
    <dbReference type="NCBI Taxonomy" id="210454"/>
    <lineage>
        <taxon>Eukaryota</taxon>
        <taxon>Sar</taxon>
        <taxon>Stramenopiles</taxon>
        <taxon>Ochrophyta</taxon>
        <taxon>Bacillariophyta</taxon>
        <taxon>Fragilariophyceae</taxon>
        <taxon>Fragilariophycidae</taxon>
        <taxon>Rhabdonematales</taxon>
        <taxon>Grammatophoraceae</taxon>
        <taxon>Grammatophora</taxon>
    </lineage>
</organism>
<dbReference type="GO" id="GO:0004844">
    <property type="term" value="F:uracil DNA N-glycosylase activity"/>
    <property type="evidence" value="ECO:0007669"/>
    <property type="project" value="InterPro"/>
</dbReference>
<name>A0A7S1UZC4_9STRA</name>
<dbReference type="PANTHER" id="PTHR11264:SF0">
    <property type="entry name" value="URACIL-DNA GLYCOSYLASE"/>
    <property type="match status" value="1"/>
</dbReference>
<dbReference type="InterPro" id="IPR005122">
    <property type="entry name" value="Uracil-DNA_glycosylase-like"/>
</dbReference>
<evidence type="ECO:0000259" key="5">
    <source>
        <dbReference type="Pfam" id="PF03167"/>
    </source>
</evidence>
<evidence type="ECO:0000256" key="1">
    <source>
        <dbReference type="ARBA" id="ARBA00008184"/>
    </source>
</evidence>
<dbReference type="Pfam" id="PF03167">
    <property type="entry name" value="UDG"/>
    <property type="match status" value="1"/>
</dbReference>
<dbReference type="CDD" id="cd10027">
    <property type="entry name" value="UDG-F1-like"/>
    <property type="match status" value="1"/>
</dbReference>
<dbReference type="InterPro" id="IPR002043">
    <property type="entry name" value="UDG_fam1"/>
</dbReference>
<comment type="similarity">
    <text evidence="1">Belongs to the uracil-DNA glycosylase (UDG) superfamily. UNG family.</text>
</comment>
<protein>
    <recommendedName>
        <fullName evidence="5">Uracil-DNA glycosylase-like domain-containing protein</fullName>
    </recommendedName>
</protein>
<proteinExistence type="inferred from homology"/>
<dbReference type="AlphaFoldDB" id="A0A7S1UZC4"/>
<reference evidence="6" key="1">
    <citation type="submission" date="2021-01" db="EMBL/GenBank/DDBJ databases">
        <authorList>
            <person name="Corre E."/>
            <person name="Pelletier E."/>
            <person name="Niang G."/>
            <person name="Scheremetjew M."/>
            <person name="Finn R."/>
            <person name="Kale V."/>
            <person name="Holt S."/>
            <person name="Cochrane G."/>
            <person name="Meng A."/>
            <person name="Brown T."/>
            <person name="Cohen L."/>
        </authorList>
    </citation>
    <scope>NUCLEOTIDE SEQUENCE</scope>
    <source>
        <strain evidence="6">CCMP 410</strain>
    </source>
</reference>
<feature type="domain" description="Uracil-DNA glycosylase-like" evidence="5">
    <location>
        <begin position="16"/>
        <end position="116"/>
    </location>
</feature>
<evidence type="ECO:0000256" key="2">
    <source>
        <dbReference type="ARBA" id="ARBA00022763"/>
    </source>
</evidence>
<evidence type="ECO:0000256" key="4">
    <source>
        <dbReference type="ARBA" id="ARBA00023204"/>
    </source>
</evidence>
<evidence type="ECO:0000313" key="6">
    <source>
        <dbReference type="EMBL" id="CAD9281277.1"/>
    </source>
</evidence>
<evidence type="ECO:0000256" key="3">
    <source>
        <dbReference type="ARBA" id="ARBA00022801"/>
    </source>
</evidence>
<keyword evidence="4" id="KW-0234">DNA repair</keyword>